<dbReference type="SUPFAM" id="SSF51735">
    <property type="entry name" value="NAD(P)-binding Rossmann-fold domains"/>
    <property type="match status" value="1"/>
</dbReference>
<keyword evidence="3" id="KW-1185">Reference proteome</keyword>
<dbReference type="Proteomes" id="UP000218263">
    <property type="component" value="Chromosome"/>
</dbReference>
<protein>
    <submittedName>
        <fullName evidence="2">Uncharacterized protein</fullName>
    </submittedName>
</protein>
<dbReference type="EMBL" id="AP017313">
    <property type="protein sequence ID" value="BAU56270.1"/>
    <property type="molecule type" value="Genomic_DNA"/>
</dbReference>
<dbReference type="PANTHER" id="PTHR14097">
    <property type="entry name" value="OXIDOREDUCTASE HTATIP2"/>
    <property type="match status" value="1"/>
</dbReference>
<proteinExistence type="predicted"/>
<dbReference type="GO" id="GO:0016020">
    <property type="term" value="C:membrane"/>
    <property type="evidence" value="ECO:0007669"/>
    <property type="project" value="UniProtKB-SubCell"/>
</dbReference>
<gene>
    <name evidence="2" type="ORF">MgSA37_04467</name>
</gene>
<evidence type="ECO:0000256" key="1">
    <source>
        <dbReference type="ARBA" id="ARBA00004370"/>
    </source>
</evidence>
<dbReference type="InterPro" id="IPR001509">
    <property type="entry name" value="Epimerase_deHydtase"/>
</dbReference>
<dbReference type="InterPro" id="IPR036291">
    <property type="entry name" value="NAD(P)-bd_dom_sf"/>
</dbReference>
<dbReference type="AlphaFoldDB" id="A0A0X8X617"/>
<evidence type="ECO:0000313" key="2">
    <source>
        <dbReference type="EMBL" id="BAU56270.1"/>
    </source>
</evidence>
<dbReference type="RefSeq" id="WP_221199399.1">
    <property type="nucleotide sequence ID" value="NZ_AP017313.1"/>
</dbReference>
<comment type="subcellular location">
    <subcellularLocation>
        <location evidence="1">Membrane</location>
    </subcellularLocation>
</comment>
<dbReference type="Gene3D" id="3.40.50.720">
    <property type="entry name" value="NAD(P)-binding Rossmann-like Domain"/>
    <property type="match status" value="1"/>
</dbReference>
<reference evidence="2 3" key="1">
    <citation type="submission" date="2015-12" db="EMBL/GenBank/DDBJ databases">
        <title>Genome sequence of Mucilaginibacter gotjawali.</title>
        <authorList>
            <person name="Lee J.S."/>
            <person name="Lee K.C."/>
            <person name="Kim K.K."/>
            <person name="Lee B.W."/>
        </authorList>
    </citation>
    <scope>NUCLEOTIDE SEQUENCE [LARGE SCALE GENOMIC DNA]</scope>
    <source>
        <strain evidence="2 3">SA3-7</strain>
    </source>
</reference>
<dbReference type="KEGG" id="mgot:MgSA37_04467"/>
<name>A0A0X8X617_9SPHI</name>
<dbReference type="PANTHER" id="PTHR14097:SF8">
    <property type="entry name" value="NAD(P)-BINDING DOMAIN-CONTAINING PROTEIN"/>
    <property type="match status" value="1"/>
</dbReference>
<dbReference type="Pfam" id="PF01370">
    <property type="entry name" value="Epimerase"/>
    <property type="match status" value="1"/>
</dbReference>
<sequence>MEIKIKAIVTGASGMVGEGVLHECLLDPQVEAVLVIGRKPCGTTHPKLKEIIHSDFFDISPIADQLSGYNACYFCLGVSSVGMKEPEYYELTYTLTLNVAQTLSKLNPDMTFCYVSGVGTDSTENGRLMWARVKGKTENDLMKLPFKQVFAFRPGYMHPTPGLKNVNKYYKYITWMYPLLRLIYPAGVSTMADLGRAMINVTRLGYSKQVIEVTDIKVLAKMG</sequence>
<accession>A0A0X8X617</accession>
<evidence type="ECO:0000313" key="3">
    <source>
        <dbReference type="Proteomes" id="UP000218263"/>
    </source>
</evidence>
<organism evidence="2 3">
    <name type="scientific">Mucilaginibacter gotjawali</name>
    <dbReference type="NCBI Taxonomy" id="1550579"/>
    <lineage>
        <taxon>Bacteria</taxon>
        <taxon>Pseudomonadati</taxon>
        <taxon>Bacteroidota</taxon>
        <taxon>Sphingobacteriia</taxon>
        <taxon>Sphingobacteriales</taxon>
        <taxon>Sphingobacteriaceae</taxon>
        <taxon>Mucilaginibacter</taxon>
    </lineage>
</organism>